<keyword evidence="2" id="KW-1185">Reference proteome</keyword>
<protein>
    <submittedName>
        <fullName evidence="1">Uncharacterized protein</fullName>
    </submittedName>
</protein>
<dbReference type="KEGG" id="hat:RC74_13265"/>
<dbReference type="Proteomes" id="UP000070371">
    <property type="component" value="Chromosome"/>
</dbReference>
<sequence length="162" mass="17370">MPGLIDHPVPIGTTVECSACHNDGAADFRAIRTTPLDILGDGNTTAGIGVVISQLHDQLNAAIMTYSQEIGGGAIVYSDVAYPYFFNDLDADGIADPTEIAFPNAYKSWTPRLLKAAYNYQFVSKDKGAFAHNAHYVIQLMIDSIESLSEVAAVDATGFTRP</sequence>
<organism evidence="1 2">
    <name type="scientific">Falsihalocynthiibacter arcticus</name>
    <dbReference type="NCBI Taxonomy" id="1579316"/>
    <lineage>
        <taxon>Bacteria</taxon>
        <taxon>Pseudomonadati</taxon>
        <taxon>Pseudomonadota</taxon>
        <taxon>Alphaproteobacteria</taxon>
        <taxon>Rhodobacterales</taxon>
        <taxon>Roseobacteraceae</taxon>
        <taxon>Falsihalocynthiibacter</taxon>
    </lineage>
</organism>
<dbReference type="EMBL" id="CP014327">
    <property type="protein sequence ID" value="AML52115.1"/>
    <property type="molecule type" value="Genomic_DNA"/>
</dbReference>
<dbReference type="OrthoDB" id="29411at2"/>
<gene>
    <name evidence="1" type="ORF">RC74_13265</name>
</gene>
<dbReference type="RefSeq" id="WP_052274872.1">
    <property type="nucleotide sequence ID" value="NZ_CP014327.1"/>
</dbReference>
<dbReference type="STRING" id="1579316.RC74_13265"/>
<accession>A0A126V2D9</accession>
<evidence type="ECO:0000313" key="2">
    <source>
        <dbReference type="Proteomes" id="UP000070371"/>
    </source>
</evidence>
<reference evidence="1 2" key="1">
    <citation type="submission" date="2016-02" db="EMBL/GenBank/DDBJ databases">
        <title>Complete genome sequence of Halocynthiibacter arcticus PAMC 20958t from arctic marine sediment.</title>
        <authorList>
            <person name="Lee Y.M."/>
            <person name="Baek K."/>
            <person name="Lee H.K."/>
            <person name="Shin S.C."/>
        </authorList>
    </citation>
    <scope>NUCLEOTIDE SEQUENCE [LARGE SCALE GENOMIC DNA]</scope>
    <source>
        <strain evidence="1">PAMC 20958</strain>
    </source>
</reference>
<dbReference type="SUPFAM" id="SSF48695">
    <property type="entry name" value="Multiheme cytochromes"/>
    <property type="match status" value="1"/>
</dbReference>
<name>A0A126V2D9_9RHOB</name>
<evidence type="ECO:0000313" key="1">
    <source>
        <dbReference type="EMBL" id="AML52115.1"/>
    </source>
</evidence>
<dbReference type="AlphaFoldDB" id="A0A126V2D9"/>
<proteinExistence type="predicted"/>
<dbReference type="InterPro" id="IPR036280">
    <property type="entry name" value="Multihaem_cyt_sf"/>
</dbReference>